<reference evidence="1 2" key="1">
    <citation type="submission" date="2020-07" db="EMBL/GenBank/DDBJ databases">
        <title>Gai3-2, isolated from salt lake.</title>
        <authorList>
            <person name="Cui H."/>
            <person name="Shi X."/>
        </authorList>
    </citation>
    <scope>NUCLEOTIDE SEQUENCE [LARGE SCALE GENOMIC DNA]</scope>
    <source>
        <strain evidence="1 2">Gai3-2</strain>
    </source>
</reference>
<dbReference type="Pfam" id="PF01917">
    <property type="entry name" value="Flagellin_arch-type"/>
    <property type="match status" value="1"/>
</dbReference>
<keyword evidence="2" id="KW-1185">Reference proteome</keyword>
<keyword evidence="1" id="KW-0282">Flagellum</keyword>
<accession>A0A7D5KV64</accession>
<keyword evidence="1" id="KW-0966">Cell projection</keyword>
<keyword evidence="1" id="KW-0969">Cilium</keyword>
<dbReference type="KEGG" id="halg:HUG10_13275"/>
<dbReference type="GO" id="GO:0097588">
    <property type="term" value="P:archaeal or bacterial-type flagellum-dependent cell motility"/>
    <property type="evidence" value="ECO:0007669"/>
    <property type="project" value="InterPro"/>
</dbReference>
<organism evidence="1 2">
    <name type="scientific">Halorarum halophilum</name>
    <dbReference type="NCBI Taxonomy" id="2743090"/>
    <lineage>
        <taxon>Archaea</taxon>
        <taxon>Methanobacteriati</taxon>
        <taxon>Methanobacteriota</taxon>
        <taxon>Stenosarchaea group</taxon>
        <taxon>Halobacteria</taxon>
        <taxon>Halobacteriales</taxon>
        <taxon>Haloferacaceae</taxon>
        <taxon>Halorarum</taxon>
    </lineage>
</organism>
<proteinExistence type="predicted"/>
<dbReference type="EMBL" id="CP058529">
    <property type="protein sequence ID" value="QLG28460.1"/>
    <property type="molecule type" value="Genomic_DNA"/>
</dbReference>
<evidence type="ECO:0000313" key="1">
    <source>
        <dbReference type="EMBL" id="QLG28460.1"/>
    </source>
</evidence>
<dbReference type="PANTHER" id="PTHR42200">
    <property type="entry name" value="ARCHAEAL FLAGELLA-RELATED PROTEIN F-RELATED"/>
    <property type="match status" value="1"/>
</dbReference>
<dbReference type="RefSeq" id="WP_179170035.1">
    <property type="nucleotide sequence ID" value="NZ_CP058529.1"/>
</dbReference>
<dbReference type="OrthoDB" id="62189at2157"/>
<dbReference type="AlphaFoldDB" id="A0A7D5KV64"/>
<name>A0A7D5KV64_9EURY</name>
<dbReference type="GeneID" id="56029822"/>
<protein>
    <submittedName>
        <fullName evidence="1">Flagellin</fullName>
    </submittedName>
</protein>
<gene>
    <name evidence="1" type="ORF">HUG10_13275</name>
</gene>
<evidence type="ECO:0000313" key="2">
    <source>
        <dbReference type="Proteomes" id="UP000509750"/>
    </source>
</evidence>
<sequence length="144" mass="15003">MGLSVSAATAVVFLGLFIAAGSFYPAVANGAELVSDAQQETNDRALDRQNTDITVTNATYDDENGTLVLNVTNDGSTALDLDAVDVLADNTYLTANATVEGDDTTGVWLPGEWARFEADIAPGPDRATVVVDHGVRDGVSVEVV</sequence>
<dbReference type="Proteomes" id="UP000509750">
    <property type="component" value="Chromosome"/>
</dbReference>
<dbReference type="GO" id="GO:0005198">
    <property type="term" value="F:structural molecule activity"/>
    <property type="evidence" value="ECO:0007669"/>
    <property type="project" value="InterPro"/>
</dbReference>
<dbReference type="PANTHER" id="PTHR42200:SF2">
    <property type="entry name" value="ARCHAEAL FLAGELLA-RELATED PROTEIN F"/>
    <property type="match status" value="1"/>
</dbReference>
<dbReference type="InterPro" id="IPR002774">
    <property type="entry name" value="Flagellin_arc-type"/>
</dbReference>